<keyword evidence="8" id="KW-0175">Coiled coil</keyword>
<dbReference type="Pfam" id="PF00083">
    <property type="entry name" value="Sugar_tr"/>
    <property type="match status" value="1"/>
</dbReference>
<evidence type="ECO:0000256" key="6">
    <source>
        <dbReference type="ARBA" id="ARBA00023136"/>
    </source>
</evidence>
<dbReference type="InterPro" id="IPR003663">
    <property type="entry name" value="Sugar/inositol_transpt"/>
</dbReference>
<comment type="caution">
    <text evidence="11">The sequence shown here is derived from an EMBL/GenBank/DDBJ whole genome shotgun (WGS) entry which is preliminary data.</text>
</comment>
<evidence type="ECO:0000259" key="10">
    <source>
        <dbReference type="PROSITE" id="PS50850"/>
    </source>
</evidence>
<keyword evidence="6 9" id="KW-0472">Membrane</keyword>
<reference evidence="11 12" key="1">
    <citation type="submission" date="2017-12" db="EMBL/GenBank/DDBJ databases">
        <title>Characterization of six clinical isolates of Enterochimera gen. nov., a novel genus of the Yersiniaciae family and the three species Enterochimera arupensis sp. nov., Enterochimera coloradensis sp. nov, and Enterochimera californica sp. nov.</title>
        <authorList>
            <person name="Rossi A."/>
            <person name="Fisher M."/>
        </authorList>
    </citation>
    <scope>NUCLEOTIDE SEQUENCE [LARGE SCALE GENOMIC DNA]</scope>
    <source>
        <strain evidence="11 12">2016Iso1</strain>
    </source>
</reference>
<dbReference type="PANTHER" id="PTHR48020">
    <property type="entry name" value="PROTON MYO-INOSITOL COTRANSPORTER"/>
    <property type="match status" value="1"/>
</dbReference>
<evidence type="ECO:0000256" key="9">
    <source>
        <dbReference type="SAM" id="Phobius"/>
    </source>
</evidence>
<accession>A0A2N5EJN7</accession>
<feature type="transmembrane region" description="Helical" evidence="9">
    <location>
        <begin position="87"/>
        <end position="106"/>
    </location>
</feature>
<name>A0A2N5EJN7_9GAMM</name>
<dbReference type="FunFam" id="1.20.1250.20:FF:000134">
    <property type="entry name" value="MFS sugar transporter protein"/>
    <property type="match status" value="1"/>
</dbReference>
<comment type="similarity">
    <text evidence="2 7">Belongs to the major facilitator superfamily. Sugar transporter (TC 2.A.1.1) family.</text>
</comment>
<dbReference type="NCBIfam" id="TIGR00879">
    <property type="entry name" value="SP"/>
    <property type="match status" value="1"/>
</dbReference>
<feature type="transmembrane region" description="Helical" evidence="9">
    <location>
        <begin position="59"/>
        <end position="80"/>
    </location>
</feature>
<feature type="transmembrane region" description="Helical" evidence="9">
    <location>
        <begin position="175"/>
        <end position="194"/>
    </location>
</feature>
<protein>
    <submittedName>
        <fullName evidence="11">Sugar porter family MFS transporter</fullName>
    </submittedName>
</protein>
<dbReference type="GO" id="GO:0022857">
    <property type="term" value="F:transmembrane transporter activity"/>
    <property type="evidence" value="ECO:0007669"/>
    <property type="project" value="InterPro"/>
</dbReference>
<evidence type="ECO:0000256" key="3">
    <source>
        <dbReference type="ARBA" id="ARBA00022448"/>
    </source>
</evidence>
<evidence type="ECO:0000256" key="2">
    <source>
        <dbReference type="ARBA" id="ARBA00010992"/>
    </source>
</evidence>
<dbReference type="PROSITE" id="PS00216">
    <property type="entry name" value="SUGAR_TRANSPORT_1"/>
    <property type="match status" value="1"/>
</dbReference>
<dbReference type="InterPro" id="IPR050814">
    <property type="entry name" value="Myo-inositol_Transporter"/>
</dbReference>
<feature type="domain" description="Major facilitator superfamily (MFS) profile" evidence="10">
    <location>
        <begin position="21"/>
        <end position="443"/>
    </location>
</feature>
<keyword evidence="4 9" id="KW-0812">Transmembrane</keyword>
<dbReference type="InterPro" id="IPR005828">
    <property type="entry name" value="MFS_sugar_transport-like"/>
</dbReference>
<dbReference type="EMBL" id="PJZK01000020">
    <property type="protein sequence ID" value="PLR45966.1"/>
    <property type="molecule type" value="Genomic_DNA"/>
</dbReference>
<dbReference type="AlphaFoldDB" id="A0A2N5EJN7"/>
<keyword evidence="3 7" id="KW-0813">Transport</keyword>
<feature type="transmembrane region" description="Helical" evidence="9">
    <location>
        <begin position="255"/>
        <end position="277"/>
    </location>
</feature>
<evidence type="ECO:0000256" key="8">
    <source>
        <dbReference type="SAM" id="Coils"/>
    </source>
</evidence>
<dbReference type="CDD" id="cd17315">
    <property type="entry name" value="MFS_GLUT_like"/>
    <property type="match status" value="1"/>
</dbReference>
<evidence type="ECO:0000256" key="7">
    <source>
        <dbReference type="RuleBase" id="RU003346"/>
    </source>
</evidence>
<evidence type="ECO:0000256" key="4">
    <source>
        <dbReference type="ARBA" id="ARBA00022692"/>
    </source>
</evidence>
<sequence>MSNITLSKERNGSSAKITFFVCFLAALAGLLFGLDIGVIAGALPFISDEFQITNHQQEWVVSSMMFGAAVGAVGSGWLNFRIGRKYSLMIGAVLFVVGSLASALAPNVDVLIIARVLLGLAVGIASYTAPIYLSEIAPERIRGSMISMYQLMITIGILGAYLSDTGFSYTGAWRWMLGVITIPALLLLIGVFFLPDSPRWLAARGSNEKARRVLEKLRDTSEQAKRELDEIRESLKIKQSGWALFKSNPNFRRTVYLGILLQVMQQFTGMNVIMYYAPKIFGLAGFASTTQQMWGTVIVGLVNVLATFIAIGLVDRWGRKPTLKLGFLVMAIGMGVLGTMLHLGVETMAAKYFAIAMLLIFIVGFAMSAGPLIWVLCSEIQPLKGRDFGITVSTATNWIANMIVGATFLTMLDTLGNANTFWVYGALNVVFIFITIALIPETKNVSLEHIERNLMKGKALRDIGAQD</sequence>
<feature type="transmembrane region" description="Helical" evidence="9">
    <location>
        <begin position="351"/>
        <end position="376"/>
    </location>
</feature>
<keyword evidence="5 9" id="KW-1133">Transmembrane helix</keyword>
<evidence type="ECO:0000256" key="5">
    <source>
        <dbReference type="ARBA" id="ARBA00022989"/>
    </source>
</evidence>
<evidence type="ECO:0000256" key="1">
    <source>
        <dbReference type="ARBA" id="ARBA00004127"/>
    </source>
</evidence>
<keyword evidence="12" id="KW-1185">Reference proteome</keyword>
<dbReference type="PROSITE" id="PS50850">
    <property type="entry name" value="MFS"/>
    <property type="match status" value="1"/>
</dbReference>
<dbReference type="Proteomes" id="UP000234626">
    <property type="component" value="Unassembled WGS sequence"/>
</dbReference>
<dbReference type="PRINTS" id="PR00171">
    <property type="entry name" value="SUGRTRNSPORT"/>
</dbReference>
<feature type="coiled-coil region" evidence="8">
    <location>
        <begin position="207"/>
        <end position="234"/>
    </location>
</feature>
<dbReference type="InterPro" id="IPR036259">
    <property type="entry name" value="MFS_trans_sf"/>
</dbReference>
<feature type="transmembrane region" description="Helical" evidence="9">
    <location>
        <begin position="293"/>
        <end position="313"/>
    </location>
</feature>
<feature type="transmembrane region" description="Helical" evidence="9">
    <location>
        <begin position="388"/>
        <end position="409"/>
    </location>
</feature>
<dbReference type="Gene3D" id="1.20.1250.20">
    <property type="entry name" value="MFS general substrate transporter like domains"/>
    <property type="match status" value="1"/>
</dbReference>
<feature type="transmembrane region" description="Helical" evidence="9">
    <location>
        <begin position="112"/>
        <end position="133"/>
    </location>
</feature>
<feature type="transmembrane region" description="Helical" evidence="9">
    <location>
        <begin position="421"/>
        <end position="439"/>
    </location>
</feature>
<evidence type="ECO:0000313" key="12">
    <source>
        <dbReference type="Proteomes" id="UP000234626"/>
    </source>
</evidence>
<dbReference type="GO" id="GO:0005886">
    <property type="term" value="C:plasma membrane"/>
    <property type="evidence" value="ECO:0007669"/>
    <property type="project" value="UniProtKB-SubCell"/>
</dbReference>
<feature type="transmembrane region" description="Helical" evidence="9">
    <location>
        <begin position="145"/>
        <end position="163"/>
    </location>
</feature>
<feature type="transmembrane region" description="Helical" evidence="9">
    <location>
        <begin position="20"/>
        <end position="47"/>
    </location>
</feature>
<gene>
    <name evidence="11" type="ORF">CYR34_17010</name>
</gene>
<comment type="subcellular location">
    <subcellularLocation>
        <location evidence="1">Endomembrane system</location>
        <topology evidence="1">Multi-pass membrane protein</topology>
    </subcellularLocation>
</comment>
<dbReference type="PANTHER" id="PTHR48020:SF12">
    <property type="entry name" value="PROTON MYO-INOSITOL COTRANSPORTER"/>
    <property type="match status" value="1"/>
</dbReference>
<dbReference type="RefSeq" id="WP_072927369.1">
    <property type="nucleotide sequence ID" value="NZ_JAWJZE010000014.1"/>
</dbReference>
<dbReference type="InterPro" id="IPR005829">
    <property type="entry name" value="Sugar_transporter_CS"/>
</dbReference>
<feature type="transmembrane region" description="Helical" evidence="9">
    <location>
        <begin position="325"/>
        <end position="345"/>
    </location>
</feature>
<dbReference type="SUPFAM" id="SSF103473">
    <property type="entry name" value="MFS general substrate transporter"/>
    <property type="match status" value="1"/>
</dbReference>
<evidence type="ECO:0000313" key="11">
    <source>
        <dbReference type="EMBL" id="PLR45966.1"/>
    </source>
</evidence>
<dbReference type="OrthoDB" id="5368493at2"/>
<dbReference type="InterPro" id="IPR020846">
    <property type="entry name" value="MFS_dom"/>
</dbReference>
<organism evidence="11 12">
    <name type="scientific">Chimaeribacter arupi</name>
    <dbReference type="NCBI Taxonomy" id="2060066"/>
    <lineage>
        <taxon>Bacteria</taxon>
        <taxon>Pseudomonadati</taxon>
        <taxon>Pseudomonadota</taxon>
        <taxon>Gammaproteobacteria</taxon>
        <taxon>Enterobacterales</taxon>
        <taxon>Yersiniaceae</taxon>
        <taxon>Chimaeribacter</taxon>
    </lineage>
</organism>
<proteinExistence type="inferred from homology"/>
<dbReference type="PROSITE" id="PS00217">
    <property type="entry name" value="SUGAR_TRANSPORT_2"/>
    <property type="match status" value="1"/>
</dbReference>